<dbReference type="AlphaFoldDB" id="A0A9N8KSU8"/>
<accession>A0A9N8KSU8</accession>
<keyword evidence="2" id="KW-1185">Reference proteome</keyword>
<proteinExistence type="predicted"/>
<name>A0A9N8KSU8_CHRIL</name>
<evidence type="ECO:0000313" key="2">
    <source>
        <dbReference type="Proteomes" id="UP001154114"/>
    </source>
</evidence>
<evidence type="ECO:0000313" key="1">
    <source>
        <dbReference type="EMBL" id="CAD0196645.1"/>
    </source>
</evidence>
<reference evidence="1" key="1">
    <citation type="submission" date="2021-12" db="EMBL/GenBank/DDBJ databases">
        <authorList>
            <person name="King R."/>
        </authorList>
    </citation>
    <scope>NUCLEOTIDE SEQUENCE</scope>
</reference>
<dbReference type="EMBL" id="LR824008">
    <property type="protein sequence ID" value="CAD0196645.1"/>
    <property type="molecule type" value="Genomic_DNA"/>
</dbReference>
<protein>
    <submittedName>
        <fullName evidence="1">Uncharacterized protein</fullName>
    </submittedName>
</protein>
<gene>
    <name evidence="1" type="ORF">CINC_LOCUS10933</name>
</gene>
<sequence length="118" mass="13186">MEVAKEKVAAEEFDEDDVASRRCMLDDYSVPLLSKGLSQVLPRFFILRRSESPNQSSRCKAILLNNPLTSSGEELGNVKLLLNKPEPLCNGSCVRSGRYNEIRPALAHRHKVTTSDVK</sequence>
<organism evidence="1 2">
    <name type="scientific">Chrysodeixis includens</name>
    <name type="common">Soybean looper</name>
    <name type="synonym">Pseudoplusia includens</name>
    <dbReference type="NCBI Taxonomy" id="689277"/>
    <lineage>
        <taxon>Eukaryota</taxon>
        <taxon>Metazoa</taxon>
        <taxon>Ecdysozoa</taxon>
        <taxon>Arthropoda</taxon>
        <taxon>Hexapoda</taxon>
        <taxon>Insecta</taxon>
        <taxon>Pterygota</taxon>
        <taxon>Neoptera</taxon>
        <taxon>Endopterygota</taxon>
        <taxon>Lepidoptera</taxon>
        <taxon>Glossata</taxon>
        <taxon>Ditrysia</taxon>
        <taxon>Noctuoidea</taxon>
        <taxon>Noctuidae</taxon>
        <taxon>Plusiinae</taxon>
        <taxon>Chrysodeixis</taxon>
    </lineage>
</organism>
<dbReference type="Proteomes" id="UP001154114">
    <property type="component" value="Chromosome 5"/>
</dbReference>